<feature type="transmembrane region" description="Helical" evidence="7">
    <location>
        <begin position="192"/>
        <end position="215"/>
    </location>
</feature>
<feature type="transmembrane region" description="Helical" evidence="7">
    <location>
        <begin position="307"/>
        <end position="332"/>
    </location>
</feature>
<evidence type="ECO:0000256" key="5">
    <source>
        <dbReference type="ARBA" id="ARBA00022989"/>
    </source>
</evidence>
<feature type="transmembrane region" description="Helical" evidence="7">
    <location>
        <begin position="114"/>
        <end position="137"/>
    </location>
</feature>
<evidence type="ECO:0000313" key="8">
    <source>
        <dbReference type="EMBL" id="NJC41597.1"/>
    </source>
</evidence>
<comment type="subcellular location">
    <subcellularLocation>
        <location evidence="1">Cell membrane</location>
        <topology evidence="1">Multi-pass membrane protein</topology>
    </subcellularLocation>
</comment>
<comment type="similarity">
    <text evidence="2">Belongs to the cytochrome ubiquinol oxidase subunit 2 family.</text>
</comment>
<name>A0A7X5YL11_9CAUL</name>
<dbReference type="AlphaFoldDB" id="A0A7X5YL11"/>
<dbReference type="Pfam" id="PF02322">
    <property type="entry name" value="Cyt_bd_oxida_II"/>
    <property type="match status" value="1"/>
</dbReference>
<feature type="transmembrane region" description="Helical" evidence="7">
    <location>
        <begin position="268"/>
        <end position="287"/>
    </location>
</feature>
<evidence type="ECO:0000256" key="6">
    <source>
        <dbReference type="ARBA" id="ARBA00023136"/>
    </source>
</evidence>
<comment type="caution">
    <text evidence="8">The sequence shown here is derived from an EMBL/GenBank/DDBJ whole genome shotgun (WGS) entry which is preliminary data.</text>
</comment>
<dbReference type="GO" id="GO:0005886">
    <property type="term" value="C:plasma membrane"/>
    <property type="evidence" value="ECO:0007669"/>
    <property type="project" value="UniProtKB-SubCell"/>
</dbReference>
<gene>
    <name evidence="8" type="ORF">GGQ87_001855</name>
</gene>
<dbReference type="EMBL" id="JAATJM010000001">
    <property type="protein sequence ID" value="NJC41597.1"/>
    <property type="molecule type" value="Genomic_DNA"/>
</dbReference>
<accession>A0A7X5YL11</accession>
<organism evidence="8 9">
    <name type="scientific">Brevundimonas alba</name>
    <dbReference type="NCBI Taxonomy" id="74314"/>
    <lineage>
        <taxon>Bacteria</taxon>
        <taxon>Pseudomonadati</taxon>
        <taxon>Pseudomonadota</taxon>
        <taxon>Alphaproteobacteria</taxon>
        <taxon>Caulobacterales</taxon>
        <taxon>Caulobacteraceae</taxon>
        <taxon>Brevundimonas</taxon>
    </lineage>
</organism>
<dbReference type="GO" id="GO:0016682">
    <property type="term" value="F:oxidoreductase activity, acting on diphenols and related substances as donors, oxygen as acceptor"/>
    <property type="evidence" value="ECO:0007669"/>
    <property type="project" value="TreeGrafter"/>
</dbReference>
<keyword evidence="6 7" id="KW-0472">Membrane</keyword>
<dbReference type="NCBIfam" id="TIGR00203">
    <property type="entry name" value="cydB"/>
    <property type="match status" value="1"/>
</dbReference>
<feature type="transmembrane region" description="Helical" evidence="7">
    <location>
        <begin position="157"/>
        <end position="180"/>
    </location>
</feature>
<dbReference type="PANTHER" id="PTHR43141:SF4">
    <property type="entry name" value="CYTOCHROME BD2 SUBUNIT II"/>
    <property type="match status" value="1"/>
</dbReference>
<dbReference type="GO" id="GO:0009055">
    <property type="term" value="F:electron transfer activity"/>
    <property type="evidence" value="ECO:0007669"/>
    <property type="project" value="TreeGrafter"/>
</dbReference>
<sequence>MLDLPLIWAGLIAVAVLLYVMLDGFDLGIGILFPFARSKEERDVMMNTIAPVWDGNETWLVLGGGGLLAAFPLAYSVLMPALYLPVLLMLGGLILRGVAFEFRFRARNRGRKFWTQMFAGGSILTAVAQGLILGGFIQGVTVAGNRFAGGPLDWLTPYTLLVAAGIVAGYALLGGSWLMMKTSDNLHGDAKRWTLISAAAVTLLLAAVSIATLFIHRRIATRWGFDLSEGFAVDWSTLAPLLLIPALGLAGLLLVVGMARRGSHRWPFFGSLLVFLSGYLGLAASFMPTIVPYDIGFRQAAAPDNALGLMLVGTSVILPLILAYTAWVYWVFRGKMTEETGYHH</sequence>
<keyword evidence="5 7" id="KW-1133">Transmembrane helix</keyword>
<evidence type="ECO:0000313" key="9">
    <source>
        <dbReference type="Proteomes" id="UP000587415"/>
    </source>
</evidence>
<feature type="transmembrane region" description="Helical" evidence="7">
    <location>
        <begin position="81"/>
        <end position="102"/>
    </location>
</feature>
<dbReference type="InterPro" id="IPR003317">
    <property type="entry name" value="Cyt-d_oxidase_su2"/>
</dbReference>
<evidence type="ECO:0000256" key="3">
    <source>
        <dbReference type="ARBA" id="ARBA00022475"/>
    </source>
</evidence>
<evidence type="ECO:0000256" key="4">
    <source>
        <dbReference type="ARBA" id="ARBA00022692"/>
    </source>
</evidence>
<dbReference type="PANTHER" id="PTHR43141">
    <property type="entry name" value="CYTOCHROME BD2 SUBUNIT II"/>
    <property type="match status" value="1"/>
</dbReference>
<dbReference type="GO" id="GO:0019646">
    <property type="term" value="P:aerobic electron transport chain"/>
    <property type="evidence" value="ECO:0007669"/>
    <property type="project" value="TreeGrafter"/>
</dbReference>
<keyword evidence="9" id="KW-1185">Reference proteome</keyword>
<feature type="transmembrane region" description="Helical" evidence="7">
    <location>
        <begin position="235"/>
        <end position="256"/>
    </location>
</feature>
<feature type="transmembrane region" description="Helical" evidence="7">
    <location>
        <begin position="6"/>
        <end position="36"/>
    </location>
</feature>
<evidence type="ECO:0000256" key="1">
    <source>
        <dbReference type="ARBA" id="ARBA00004651"/>
    </source>
</evidence>
<proteinExistence type="inferred from homology"/>
<keyword evidence="8" id="KW-0560">Oxidoreductase</keyword>
<evidence type="ECO:0000256" key="7">
    <source>
        <dbReference type="SAM" id="Phobius"/>
    </source>
</evidence>
<dbReference type="EC" id="1.10.3.-" evidence="8"/>
<reference evidence="8 9" key="1">
    <citation type="submission" date="2020-03" db="EMBL/GenBank/DDBJ databases">
        <title>Genomic Encyclopedia of Type Strains, Phase IV (KMG-IV): sequencing the most valuable type-strain genomes for metagenomic binning, comparative biology and taxonomic classification.</title>
        <authorList>
            <person name="Goeker M."/>
        </authorList>
    </citation>
    <scope>NUCLEOTIDE SEQUENCE [LARGE SCALE GENOMIC DNA]</scope>
    <source>
        <strain evidence="8 9">DSM 4736</strain>
    </source>
</reference>
<keyword evidence="4 7" id="KW-0812">Transmembrane</keyword>
<feature type="transmembrane region" description="Helical" evidence="7">
    <location>
        <begin position="57"/>
        <end position="75"/>
    </location>
</feature>
<dbReference type="RefSeq" id="WP_168046827.1">
    <property type="nucleotide sequence ID" value="NZ_JAATJM010000001.1"/>
</dbReference>
<dbReference type="Proteomes" id="UP000587415">
    <property type="component" value="Unassembled WGS sequence"/>
</dbReference>
<dbReference type="GO" id="GO:0070069">
    <property type="term" value="C:cytochrome complex"/>
    <property type="evidence" value="ECO:0007669"/>
    <property type="project" value="TreeGrafter"/>
</dbReference>
<protein>
    <submittedName>
        <fullName evidence="8">Cytochrome d ubiquinol oxidase subunit II</fullName>
        <ecNumber evidence="8">1.10.3.-</ecNumber>
    </submittedName>
</protein>
<evidence type="ECO:0000256" key="2">
    <source>
        <dbReference type="ARBA" id="ARBA00007543"/>
    </source>
</evidence>
<keyword evidence="3" id="KW-1003">Cell membrane</keyword>